<keyword evidence="5" id="KW-0560">Oxidoreductase</keyword>
<dbReference type="InterPro" id="IPR009100">
    <property type="entry name" value="AcylCoA_DH/oxidase_NM_dom_sf"/>
</dbReference>
<dbReference type="Proteomes" id="UP000069773">
    <property type="component" value="Unassembled WGS sequence"/>
</dbReference>
<gene>
    <name evidence="10" type="ORF">H7I77_16525</name>
    <name evidence="9" type="ORF">RMCN_5046</name>
</gene>
<reference evidence="10" key="2">
    <citation type="submission" date="2020-07" db="EMBL/GenBank/DDBJ databases">
        <authorList>
            <person name="Pettersson B.M.F."/>
            <person name="Behra P.R.K."/>
            <person name="Ramesh M."/>
            <person name="Das S."/>
            <person name="Dasgupta S."/>
            <person name="Kirsebom L.A."/>
        </authorList>
    </citation>
    <scope>NUCLEOTIDE SEQUENCE</scope>
    <source>
        <strain evidence="10">DSM 44203</strain>
    </source>
</reference>
<evidence type="ECO:0000313" key="11">
    <source>
        <dbReference type="Proteomes" id="UP000069773"/>
    </source>
</evidence>
<comment type="cofactor">
    <cofactor evidence="1">
        <name>FAD</name>
        <dbReference type="ChEBI" id="CHEBI:57692"/>
    </cofactor>
</comment>
<dbReference type="InterPro" id="IPR036250">
    <property type="entry name" value="AcylCo_DH-like_C"/>
</dbReference>
<dbReference type="Proteomes" id="UP001207528">
    <property type="component" value="Unassembled WGS sequence"/>
</dbReference>
<keyword evidence="3" id="KW-0285">Flavoprotein</keyword>
<evidence type="ECO:0000259" key="8">
    <source>
        <dbReference type="Pfam" id="PF02771"/>
    </source>
</evidence>
<evidence type="ECO:0000256" key="5">
    <source>
        <dbReference type="ARBA" id="ARBA00023002"/>
    </source>
</evidence>
<sequence>MDFSRVELSEEDQAFLEESRAFLAEIVTEEVIRRDRETGDNFDEGVHLALGKAGYLAREWKPESEGGFNRVRRRIWELEKRRAHVPWVTFGTTAMIARSVDKFGSPELKAEVMPRVYTGEVRLCLGYTEPEGGSDVATCKTRAVREADGSSWIINGSKMFTTGAHNCQYVFLITNTDPDAPKHKSLTMFLVPLDSPGIEIQGIRTVDGDRTNIVYYSDVRVDDKYRLGEVNDGWTVVREPLNVEHGAVEAAVDGLQDVSIMMHQANTMAAAVDKAAALVAEPDPNGRKLIDDGSVAYRLGRSVARMEAAFSATSIFGRVALAQTMRDISPDLMDLLGTASSLPLGTDGAIDDGAAEYVYRFAPLVGIYGGTLEVFRNMIAQYVLGLGKPAYAPPAKKAS</sequence>
<evidence type="ECO:0000313" key="12">
    <source>
        <dbReference type="Proteomes" id="UP001207528"/>
    </source>
</evidence>
<dbReference type="Gene3D" id="2.40.110.10">
    <property type="entry name" value="Butyryl-CoA Dehydrogenase, subunit A, domain 2"/>
    <property type="match status" value="1"/>
</dbReference>
<proteinExistence type="inferred from homology"/>
<name>A0AAW5SN19_MYCNV</name>
<dbReference type="SUPFAM" id="SSF56645">
    <property type="entry name" value="Acyl-CoA dehydrogenase NM domain-like"/>
    <property type="match status" value="1"/>
</dbReference>
<dbReference type="InterPro" id="IPR046373">
    <property type="entry name" value="Acyl-CoA_Oxase/DH_mid-dom_sf"/>
</dbReference>
<reference evidence="9 11" key="1">
    <citation type="journal article" date="2016" name="Genome Announc.">
        <title>Draft Genome Sequences of Five Rapidly Growing Mycobacterium Species, M. thermoresistibile, M. fortuitum subsp. acetamidolyticum, M. canariasense, M. brisbanense, and M. novocastrense.</title>
        <authorList>
            <person name="Katahira K."/>
            <person name="Ogura Y."/>
            <person name="Gotoh Y."/>
            <person name="Hayashi T."/>
        </authorList>
    </citation>
    <scope>NUCLEOTIDE SEQUENCE [LARGE SCALE GENOMIC DNA]</scope>
    <source>
        <strain evidence="9 11">JCM18114</strain>
    </source>
</reference>
<dbReference type="FunFam" id="2.40.110.10:FF:000002">
    <property type="entry name" value="Acyl-CoA dehydrogenase fadE12"/>
    <property type="match status" value="1"/>
</dbReference>
<dbReference type="GO" id="GO:0050660">
    <property type="term" value="F:flavin adenine dinucleotide binding"/>
    <property type="evidence" value="ECO:0007669"/>
    <property type="project" value="InterPro"/>
</dbReference>
<keyword evidence="11" id="KW-1185">Reference proteome</keyword>
<dbReference type="Pfam" id="PF02770">
    <property type="entry name" value="Acyl-CoA_dh_M"/>
    <property type="match status" value="1"/>
</dbReference>
<dbReference type="SUPFAM" id="SSF47203">
    <property type="entry name" value="Acyl-CoA dehydrogenase C-terminal domain-like"/>
    <property type="match status" value="1"/>
</dbReference>
<dbReference type="EMBL" id="BCTA01000078">
    <property type="protein sequence ID" value="GAT11913.1"/>
    <property type="molecule type" value="Genomic_DNA"/>
</dbReference>
<reference evidence="10" key="3">
    <citation type="journal article" date="2022" name="BMC Genomics">
        <title>Comparative genome analysis of mycobacteria focusing on tRNA and non-coding RNA.</title>
        <authorList>
            <person name="Behra P.R.K."/>
            <person name="Pettersson B.M.F."/>
            <person name="Ramesh M."/>
            <person name="Das S."/>
            <person name="Dasgupta S."/>
            <person name="Kirsebom L.A."/>
        </authorList>
    </citation>
    <scope>NUCLEOTIDE SEQUENCE</scope>
    <source>
        <strain evidence="10">DSM 44203</strain>
    </source>
</reference>
<dbReference type="InterPro" id="IPR052161">
    <property type="entry name" value="Mycobact_Acyl-CoA_DH"/>
</dbReference>
<dbReference type="PANTHER" id="PTHR43292">
    <property type="entry name" value="ACYL-COA DEHYDROGENASE"/>
    <property type="match status" value="1"/>
</dbReference>
<feature type="domain" description="Acyl-CoA dehydrogenase/oxidase N-terminal" evidence="8">
    <location>
        <begin position="9"/>
        <end position="120"/>
    </location>
</feature>
<dbReference type="RefSeq" id="WP_067395053.1">
    <property type="nucleotide sequence ID" value="NZ_BCTA01000078.1"/>
</dbReference>
<dbReference type="AlphaFoldDB" id="A0AAW5SN19"/>
<keyword evidence="4" id="KW-0274">FAD</keyword>
<evidence type="ECO:0000256" key="3">
    <source>
        <dbReference type="ARBA" id="ARBA00022630"/>
    </source>
</evidence>
<dbReference type="Pfam" id="PF02771">
    <property type="entry name" value="Acyl-CoA_dh_N"/>
    <property type="match status" value="1"/>
</dbReference>
<evidence type="ECO:0000256" key="2">
    <source>
        <dbReference type="ARBA" id="ARBA00009347"/>
    </source>
</evidence>
<dbReference type="InterPro" id="IPR013786">
    <property type="entry name" value="AcylCoA_DH/ox_N"/>
</dbReference>
<organism evidence="10 12">
    <name type="scientific">Mycolicibacterium novocastrense</name>
    <name type="common">Mycobacterium novocastrense</name>
    <dbReference type="NCBI Taxonomy" id="59813"/>
    <lineage>
        <taxon>Bacteria</taxon>
        <taxon>Bacillati</taxon>
        <taxon>Actinomycetota</taxon>
        <taxon>Actinomycetes</taxon>
        <taxon>Mycobacteriales</taxon>
        <taxon>Mycobacteriaceae</taxon>
        <taxon>Mycolicibacterium</taxon>
    </lineage>
</organism>
<protein>
    <submittedName>
        <fullName evidence="9 10">Acyl-CoA dehydrogenase</fullName>
    </submittedName>
</protein>
<evidence type="ECO:0000259" key="7">
    <source>
        <dbReference type="Pfam" id="PF02770"/>
    </source>
</evidence>
<dbReference type="Gene3D" id="1.20.140.10">
    <property type="entry name" value="Butyryl-CoA Dehydrogenase, subunit A, domain 3"/>
    <property type="match status" value="1"/>
</dbReference>
<evidence type="ECO:0000313" key="9">
    <source>
        <dbReference type="EMBL" id="GAT11913.1"/>
    </source>
</evidence>
<dbReference type="InterPro" id="IPR037069">
    <property type="entry name" value="AcylCoA_DH/ox_N_sf"/>
</dbReference>
<dbReference type="PANTHER" id="PTHR43292:SF4">
    <property type="entry name" value="ACYL-COA DEHYDROGENASE FADE34"/>
    <property type="match status" value="1"/>
</dbReference>
<comment type="caution">
    <text evidence="10">The sequence shown here is derived from an EMBL/GenBank/DDBJ whole genome shotgun (WGS) entry which is preliminary data.</text>
</comment>
<dbReference type="GO" id="GO:0016627">
    <property type="term" value="F:oxidoreductase activity, acting on the CH-CH group of donors"/>
    <property type="evidence" value="ECO:0007669"/>
    <property type="project" value="InterPro"/>
</dbReference>
<comment type="catalytic activity">
    <reaction evidence="6">
        <text>a 2,3-saturated acyl-CoA + A = a 2,3-dehydroacyl-CoA + AH2</text>
        <dbReference type="Rhea" id="RHEA:48608"/>
        <dbReference type="ChEBI" id="CHEBI:13193"/>
        <dbReference type="ChEBI" id="CHEBI:17499"/>
        <dbReference type="ChEBI" id="CHEBI:60015"/>
        <dbReference type="ChEBI" id="CHEBI:65111"/>
    </reaction>
</comment>
<evidence type="ECO:0000256" key="1">
    <source>
        <dbReference type="ARBA" id="ARBA00001974"/>
    </source>
</evidence>
<feature type="domain" description="Acyl-CoA oxidase/dehydrogenase middle" evidence="7">
    <location>
        <begin position="124"/>
        <end position="212"/>
    </location>
</feature>
<dbReference type="EMBL" id="JACKTI010000045">
    <property type="protein sequence ID" value="MCV7024927.1"/>
    <property type="molecule type" value="Genomic_DNA"/>
</dbReference>
<evidence type="ECO:0000256" key="4">
    <source>
        <dbReference type="ARBA" id="ARBA00022827"/>
    </source>
</evidence>
<dbReference type="InterPro" id="IPR006091">
    <property type="entry name" value="Acyl-CoA_Oxase/DH_mid-dom"/>
</dbReference>
<evidence type="ECO:0000256" key="6">
    <source>
        <dbReference type="ARBA" id="ARBA00052546"/>
    </source>
</evidence>
<dbReference type="GO" id="GO:0005886">
    <property type="term" value="C:plasma membrane"/>
    <property type="evidence" value="ECO:0007669"/>
    <property type="project" value="TreeGrafter"/>
</dbReference>
<accession>A0AAW5SN19</accession>
<dbReference type="Gene3D" id="1.10.540.10">
    <property type="entry name" value="Acyl-CoA dehydrogenase/oxidase, N-terminal domain"/>
    <property type="match status" value="1"/>
</dbReference>
<comment type="similarity">
    <text evidence="2">Belongs to the acyl-CoA dehydrogenase family.</text>
</comment>
<evidence type="ECO:0000313" key="10">
    <source>
        <dbReference type="EMBL" id="MCV7024927.1"/>
    </source>
</evidence>